<dbReference type="InterPro" id="IPR023214">
    <property type="entry name" value="HAD_sf"/>
</dbReference>
<comment type="similarity">
    <text evidence="1">Belongs to the TIM50 family.</text>
</comment>
<dbReference type="EMBL" id="FO082276">
    <property type="protein sequence ID" value="CCO15770.1"/>
    <property type="molecule type" value="Genomic_DNA"/>
</dbReference>
<dbReference type="InterPro" id="IPR036412">
    <property type="entry name" value="HAD-like_sf"/>
</dbReference>
<keyword evidence="1" id="KW-0653">Protein transport</keyword>
<organism evidence="4 5">
    <name type="scientific">Bathycoccus prasinos</name>
    <dbReference type="NCBI Taxonomy" id="41875"/>
    <lineage>
        <taxon>Eukaryota</taxon>
        <taxon>Viridiplantae</taxon>
        <taxon>Chlorophyta</taxon>
        <taxon>Mamiellophyceae</taxon>
        <taxon>Mamiellales</taxon>
        <taxon>Bathycoccaceae</taxon>
        <taxon>Bathycoccus</taxon>
    </lineage>
</organism>
<comment type="subunit">
    <text evidence="1">Component of the TIM23 complex.</text>
</comment>
<evidence type="ECO:0000313" key="4">
    <source>
        <dbReference type="EMBL" id="CCO15770.1"/>
    </source>
</evidence>
<feature type="domain" description="FCP1 homology" evidence="3">
    <location>
        <begin position="98"/>
        <end position="279"/>
    </location>
</feature>
<evidence type="ECO:0000259" key="3">
    <source>
        <dbReference type="PROSITE" id="PS50969"/>
    </source>
</evidence>
<dbReference type="KEGG" id="bpg:Bathy03g00090"/>
<dbReference type="Pfam" id="PF03031">
    <property type="entry name" value="NIF"/>
    <property type="match status" value="1"/>
</dbReference>
<dbReference type="PROSITE" id="PS50969">
    <property type="entry name" value="FCP1"/>
    <property type="match status" value="1"/>
</dbReference>
<dbReference type="InterPro" id="IPR050365">
    <property type="entry name" value="TIM50"/>
</dbReference>
<dbReference type="PANTHER" id="PTHR12210">
    <property type="entry name" value="DULLARD PROTEIN PHOSPHATASE"/>
    <property type="match status" value="1"/>
</dbReference>
<keyword evidence="5" id="KW-1185">Reference proteome</keyword>
<evidence type="ECO:0000256" key="1">
    <source>
        <dbReference type="RuleBase" id="RU365079"/>
    </source>
</evidence>
<dbReference type="GeneID" id="19016547"/>
<evidence type="ECO:0000256" key="2">
    <source>
        <dbReference type="SAM" id="MobiDB-lite"/>
    </source>
</evidence>
<dbReference type="SMART" id="SM00577">
    <property type="entry name" value="CPDc"/>
    <property type="match status" value="1"/>
</dbReference>
<dbReference type="Proteomes" id="UP000198341">
    <property type="component" value="Chromosome 3"/>
</dbReference>
<accession>K8ETH6</accession>
<keyword evidence="1" id="KW-0811">Translocation</keyword>
<dbReference type="RefSeq" id="XP_007514333.1">
    <property type="nucleotide sequence ID" value="XM_007514271.1"/>
</dbReference>
<dbReference type="Gene3D" id="3.40.50.1000">
    <property type="entry name" value="HAD superfamily/HAD-like"/>
    <property type="match status" value="1"/>
</dbReference>
<sequence>MEEEKREQKKGEERRKKTPNDDGGGEDEEGEEEAEKDTENNDAEDGKDEEEIEEEEDSLLPESFGQRPAKDKQPRQVVEKIFVDLDELAKNNDFKPENCENKNLIVIDLNGLLMQRSFSPLGTSTSGFRIDQDAKVGNFYVYNRPHMKDFLDFLHENFTVGVWSSATEYNARMLVRHLWGKKKEKQLAFVWGQEKCTNVGVFTEPRVKPVFLKELDKLWSHNPEMEKFRGTHTVLIDDSPYKAVNNPMHSALHPAEFKIVFKEGDPLVSAPSAPLLPESIELKQMKGIKRASGIAPSLGKKRLKKFIKETRTSSTFDQLSGNDFSRFQVEEDDALAPEGELRSYLAELVANEKGAAAFIEQKQYAGKQAPLGPIDIVKDMVAKAKEIEANIANGIVLTSQMVKTKDAAEICLDDL</sequence>
<dbReference type="eggNOG" id="ENOG502QR82">
    <property type="taxonomic scope" value="Eukaryota"/>
</dbReference>
<dbReference type="GO" id="GO:0005744">
    <property type="term" value="C:TIM23 mitochondrial import inner membrane translocase complex"/>
    <property type="evidence" value="ECO:0007669"/>
    <property type="project" value="UniProtKB-UniRule"/>
</dbReference>
<keyword evidence="1" id="KW-0813">Transport</keyword>
<feature type="compositionally biased region" description="Basic and acidic residues" evidence="2">
    <location>
        <begin position="1"/>
        <end position="20"/>
    </location>
</feature>
<dbReference type="GO" id="GO:0015031">
    <property type="term" value="P:protein transport"/>
    <property type="evidence" value="ECO:0007669"/>
    <property type="project" value="UniProtKB-KW"/>
</dbReference>
<comment type="function">
    <text evidence="1">Essential component of the TIM23 complex, a complex that mediates the translocation of transit peptide-containing proteins across the mitochondrial inner membrane.</text>
</comment>
<name>K8ETH6_9CHLO</name>
<dbReference type="OrthoDB" id="1711508at2759"/>
<dbReference type="AlphaFoldDB" id="K8ETH6"/>
<evidence type="ECO:0000313" key="5">
    <source>
        <dbReference type="Proteomes" id="UP000198341"/>
    </source>
</evidence>
<dbReference type="SUPFAM" id="SSF56784">
    <property type="entry name" value="HAD-like"/>
    <property type="match status" value="1"/>
</dbReference>
<protein>
    <recommendedName>
        <fullName evidence="1">Mitochondrial import inner membrane translocase subunit TIM50</fullName>
    </recommendedName>
</protein>
<dbReference type="InterPro" id="IPR004274">
    <property type="entry name" value="FCP1_dom"/>
</dbReference>
<keyword evidence="1" id="KW-0496">Mitochondrion</keyword>
<gene>
    <name evidence="4" type="ORF">Bathy03g00090</name>
</gene>
<keyword evidence="1" id="KW-0809">Transit peptide</keyword>
<dbReference type="STRING" id="41875.K8ETH6"/>
<reference evidence="4 5" key="1">
    <citation type="submission" date="2011-10" db="EMBL/GenBank/DDBJ databases">
        <authorList>
            <person name="Genoscope - CEA"/>
        </authorList>
    </citation>
    <scope>NUCLEOTIDE SEQUENCE [LARGE SCALE GENOMIC DNA]</scope>
    <source>
        <strain evidence="4 5">RCC 1105</strain>
    </source>
</reference>
<feature type="region of interest" description="Disordered" evidence="2">
    <location>
        <begin position="1"/>
        <end position="75"/>
    </location>
</feature>
<feature type="compositionally biased region" description="Acidic residues" evidence="2">
    <location>
        <begin position="23"/>
        <end position="59"/>
    </location>
</feature>
<comment type="subcellular location">
    <subcellularLocation>
        <location evidence="1">Mitochondrion inner membrane</location>
        <topology evidence="1">Single-pass membrane protein</topology>
    </subcellularLocation>
</comment>
<proteinExistence type="inferred from homology"/>